<dbReference type="PROSITE" id="PS50102">
    <property type="entry name" value="RRM"/>
    <property type="match status" value="1"/>
</dbReference>
<keyword evidence="4" id="KW-1185">Reference proteome</keyword>
<dbReference type="InterPro" id="IPR012677">
    <property type="entry name" value="Nucleotide-bd_a/b_plait_sf"/>
</dbReference>
<gene>
    <name evidence="3" type="ORF">DEBURN_LOCUS7301</name>
</gene>
<dbReference type="GO" id="GO:0003723">
    <property type="term" value="F:RNA binding"/>
    <property type="evidence" value="ECO:0007669"/>
    <property type="project" value="UniProtKB-UniRule"/>
</dbReference>
<organism evidence="3 4">
    <name type="scientific">Diversispora eburnea</name>
    <dbReference type="NCBI Taxonomy" id="1213867"/>
    <lineage>
        <taxon>Eukaryota</taxon>
        <taxon>Fungi</taxon>
        <taxon>Fungi incertae sedis</taxon>
        <taxon>Mucoromycota</taxon>
        <taxon>Glomeromycotina</taxon>
        <taxon>Glomeromycetes</taxon>
        <taxon>Diversisporales</taxon>
        <taxon>Diversisporaceae</taxon>
        <taxon>Diversispora</taxon>
    </lineage>
</organism>
<dbReference type="InterPro" id="IPR000504">
    <property type="entry name" value="RRM_dom"/>
</dbReference>
<dbReference type="EMBL" id="CAJVPK010000860">
    <property type="protein sequence ID" value="CAG8555136.1"/>
    <property type="molecule type" value="Genomic_DNA"/>
</dbReference>
<accession>A0A9N9B4E0</accession>
<reference evidence="3" key="1">
    <citation type="submission" date="2021-06" db="EMBL/GenBank/DDBJ databases">
        <authorList>
            <person name="Kallberg Y."/>
            <person name="Tangrot J."/>
            <person name="Rosling A."/>
        </authorList>
    </citation>
    <scope>NUCLEOTIDE SEQUENCE</scope>
    <source>
        <strain evidence="3">AZ414A</strain>
    </source>
</reference>
<evidence type="ECO:0000259" key="2">
    <source>
        <dbReference type="PROSITE" id="PS50102"/>
    </source>
</evidence>
<dbReference type="SMART" id="SM00360">
    <property type="entry name" value="RRM"/>
    <property type="match status" value="1"/>
</dbReference>
<name>A0A9N9B4E0_9GLOM</name>
<dbReference type="Pfam" id="PF00076">
    <property type="entry name" value="RRM_1"/>
    <property type="match status" value="1"/>
</dbReference>
<dbReference type="OrthoDB" id="339151at2759"/>
<dbReference type="SUPFAM" id="SSF54928">
    <property type="entry name" value="RNA-binding domain, RBD"/>
    <property type="match status" value="1"/>
</dbReference>
<dbReference type="Gene3D" id="3.30.70.330">
    <property type="match status" value="1"/>
</dbReference>
<evidence type="ECO:0000313" key="3">
    <source>
        <dbReference type="EMBL" id="CAG8555136.1"/>
    </source>
</evidence>
<proteinExistence type="predicted"/>
<comment type="caution">
    <text evidence="3">The sequence shown here is derived from an EMBL/GenBank/DDBJ whole genome shotgun (WGS) entry which is preliminary data.</text>
</comment>
<dbReference type="AlphaFoldDB" id="A0A9N9B4E0"/>
<dbReference type="Proteomes" id="UP000789706">
    <property type="component" value="Unassembled WGS sequence"/>
</dbReference>
<protein>
    <submittedName>
        <fullName evidence="3">6983_t:CDS:1</fullName>
    </submittedName>
</protein>
<evidence type="ECO:0000313" key="4">
    <source>
        <dbReference type="Proteomes" id="UP000789706"/>
    </source>
</evidence>
<sequence>MAIRNSTPQYYNNVQDWRRIYVGAVTNDIDERTLRKVIGKAFGRVTSIEVVRARSCAFVEFGYQEAFQRAIKQGFIYLNGVRAKIKMAHKPNKSKRFYNSGNDNVEG</sequence>
<keyword evidence="1" id="KW-0694">RNA-binding</keyword>
<feature type="domain" description="RRM" evidence="2">
    <location>
        <begin position="18"/>
        <end position="90"/>
    </location>
</feature>
<dbReference type="InterPro" id="IPR035979">
    <property type="entry name" value="RBD_domain_sf"/>
</dbReference>
<evidence type="ECO:0000256" key="1">
    <source>
        <dbReference type="PROSITE-ProRule" id="PRU00176"/>
    </source>
</evidence>